<keyword evidence="3 6" id="KW-0812">Transmembrane</keyword>
<evidence type="ECO:0000256" key="5">
    <source>
        <dbReference type="ARBA" id="ARBA00023136"/>
    </source>
</evidence>
<dbReference type="RefSeq" id="WP_011542462.1">
    <property type="nucleotide sequence ID" value="NC_008048.1"/>
</dbReference>
<feature type="transmembrane region" description="Helical" evidence="6">
    <location>
        <begin position="310"/>
        <end position="327"/>
    </location>
</feature>
<dbReference type="OrthoDB" id="9798468at2"/>
<evidence type="ECO:0000256" key="2">
    <source>
        <dbReference type="ARBA" id="ARBA00022475"/>
    </source>
</evidence>
<dbReference type="NCBIfam" id="TIGR04408">
    <property type="entry name" value="LptG_lptG"/>
    <property type="match status" value="1"/>
</dbReference>
<reference evidence="7 8" key="1">
    <citation type="journal article" date="2009" name="Proc. Natl. Acad. Sci. U.S.A.">
        <title>The genomic basis of trophic strategy in marine bacteria.</title>
        <authorList>
            <person name="Lauro F.M."/>
            <person name="McDougald D."/>
            <person name="Thomas T."/>
            <person name="Williams T.J."/>
            <person name="Egan S."/>
            <person name="Rice S."/>
            <person name="DeMaere M.Z."/>
            <person name="Ting L."/>
            <person name="Ertan H."/>
            <person name="Johnson J."/>
            <person name="Ferriera S."/>
            <person name="Lapidus A."/>
            <person name="Anderson I."/>
            <person name="Kyrpides N."/>
            <person name="Munk A.C."/>
            <person name="Detter C."/>
            <person name="Han C.S."/>
            <person name="Brown M.V."/>
            <person name="Robb F.T."/>
            <person name="Kjelleberg S."/>
            <person name="Cavicchioli R."/>
        </authorList>
    </citation>
    <scope>NUCLEOTIDE SEQUENCE [LARGE SCALE GENOMIC DNA]</scope>
    <source>
        <strain evidence="8">DSM 13593 / LMG 18877 / RB2256</strain>
    </source>
</reference>
<dbReference type="Pfam" id="PF03739">
    <property type="entry name" value="LptF_LptG"/>
    <property type="match status" value="1"/>
</dbReference>
<keyword evidence="5 6" id="KW-0472">Membrane</keyword>
<dbReference type="PANTHER" id="PTHR33529">
    <property type="entry name" value="SLR0882 PROTEIN-RELATED"/>
    <property type="match status" value="1"/>
</dbReference>
<dbReference type="STRING" id="317655.Sala_2177"/>
<dbReference type="GO" id="GO:0055085">
    <property type="term" value="P:transmembrane transport"/>
    <property type="evidence" value="ECO:0007669"/>
    <property type="project" value="InterPro"/>
</dbReference>
<evidence type="ECO:0000256" key="1">
    <source>
        <dbReference type="ARBA" id="ARBA00004651"/>
    </source>
</evidence>
<proteinExistence type="predicted"/>
<dbReference type="HOGENOM" id="CLU_028799_3_2_5"/>
<evidence type="ECO:0000256" key="6">
    <source>
        <dbReference type="SAM" id="Phobius"/>
    </source>
</evidence>
<dbReference type="GO" id="GO:0015920">
    <property type="term" value="P:lipopolysaccharide transport"/>
    <property type="evidence" value="ECO:0007669"/>
    <property type="project" value="TreeGrafter"/>
</dbReference>
<keyword evidence="8" id="KW-1185">Reference proteome</keyword>
<accession>Q1GR36</accession>
<dbReference type="GO" id="GO:0043190">
    <property type="term" value="C:ATP-binding cassette (ABC) transporter complex"/>
    <property type="evidence" value="ECO:0007669"/>
    <property type="project" value="InterPro"/>
</dbReference>
<comment type="subcellular location">
    <subcellularLocation>
        <location evidence="1">Cell membrane</location>
        <topology evidence="1">Multi-pass membrane protein</topology>
    </subcellularLocation>
</comment>
<evidence type="ECO:0000256" key="3">
    <source>
        <dbReference type="ARBA" id="ARBA00022692"/>
    </source>
</evidence>
<protein>
    <submittedName>
        <fullName evidence="7">Permease YjgP/YjgQ</fullName>
    </submittedName>
</protein>
<keyword evidence="2" id="KW-1003">Cell membrane</keyword>
<sequence>MHQLHFFPSRTMALYVGRLFLFRTFAILFALVLILQTLDLLGESGKILAVPGNGDSDVWRYVGMRMPQIIETFLPFSVLLGTILTMVTLNQNSEVVAMKAAGMSAHQVLAPLFLAALLVAGISFAFNERIVTRSTAALGAWQKVEYKRVPVDSGVRSNIWVRDGDDLINAETVETSGPAVVLRGVTIYERTRGVLSSMLSADSARALPGGGWEMANARRFSRRSGTLEPLGTIVAAPNVRPDQFTLADVDGDELPFLKLKAAIDDLEAAGRPVDALKGVLWHKISGPLSAILMPLLGAVAAFGLARSGKLFVRAIIGMALGFAYFVADNFALAMGDLGAYSPFLAAWGPFILFALIGEMILIRTEE</sequence>
<feature type="transmembrane region" description="Helical" evidence="6">
    <location>
        <begin position="339"/>
        <end position="362"/>
    </location>
</feature>
<evidence type="ECO:0000313" key="8">
    <source>
        <dbReference type="Proteomes" id="UP000006578"/>
    </source>
</evidence>
<feature type="transmembrane region" description="Helical" evidence="6">
    <location>
        <begin position="69"/>
        <end position="87"/>
    </location>
</feature>
<dbReference type="PANTHER" id="PTHR33529:SF2">
    <property type="entry name" value="LIPOPOLYSACCHARIDE EXPORT SYSTEM PERMEASE PROTEIN LPTG"/>
    <property type="match status" value="1"/>
</dbReference>
<feature type="transmembrane region" description="Helical" evidence="6">
    <location>
        <begin position="108"/>
        <end position="126"/>
    </location>
</feature>
<dbReference type="AlphaFoldDB" id="Q1GR36"/>
<feature type="transmembrane region" description="Helical" evidence="6">
    <location>
        <begin position="12"/>
        <end position="35"/>
    </location>
</feature>
<dbReference type="eggNOG" id="COG0795">
    <property type="taxonomic scope" value="Bacteria"/>
</dbReference>
<gene>
    <name evidence="7" type="ordered locus">Sala_2177</name>
</gene>
<dbReference type="InterPro" id="IPR030923">
    <property type="entry name" value="LptG"/>
</dbReference>
<evidence type="ECO:0000256" key="4">
    <source>
        <dbReference type="ARBA" id="ARBA00022989"/>
    </source>
</evidence>
<dbReference type="InterPro" id="IPR005495">
    <property type="entry name" value="LptG/LptF_permease"/>
</dbReference>
<dbReference type="EMBL" id="CP000356">
    <property type="protein sequence ID" value="ABF53886.1"/>
    <property type="molecule type" value="Genomic_DNA"/>
</dbReference>
<evidence type="ECO:0000313" key="7">
    <source>
        <dbReference type="EMBL" id="ABF53886.1"/>
    </source>
</evidence>
<name>Q1GR36_SPHAL</name>
<dbReference type="KEGG" id="sal:Sala_2177"/>
<dbReference type="Proteomes" id="UP000006578">
    <property type="component" value="Chromosome"/>
</dbReference>
<organism evidence="7 8">
    <name type="scientific">Sphingopyxis alaskensis (strain DSM 13593 / LMG 18877 / RB2256)</name>
    <name type="common">Sphingomonas alaskensis</name>
    <dbReference type="NCBI Taxonomy" id="317655"/>
    <lineage>
        <taxon>Bacteria</taxon>
        <taxon>Pseudomonadati</taxon>
        <taxon>Pseudomonadota</taxon>
        <taxon>Alphaproteobacteria</taxon>
        <taxon>Sphingomonadales</taxon>
        <taxon>Sphingomonadaceae</taxon>
        <taxon>Sphingopyxis</taxon>
    </lineage>
</organism>
<keyword evidence="4 6" id="KW-1133">Transmembrane helix</keyword>
<feature type="transmembrane region" description="Helical" evidence="6">
    <location>
        <begin position="284"/>
        <end position="303"/>
    </location>
</feature>